<proteinExistence type="predicted"/>
<dbReference type="InterPro" id="IPR030395">
    <property type="entry name" value="GP_PDE_dom"/>
</dbReference>
<dbReference type="GeneID" id="41329739"/>
<dbReference type="Proteomes" id="UP000321408">
    <property type="component" value="Chromosome"/>
</dbReference>
<protein>
    <submittedName>
        <fullName evidence="2">Glycerophosphodiester phosphodiesterase</fullName>
    </submittedName>
</protein>
<dbReference type="Gene3D" id="3.20.20.190">
    <property type="entry name" value="Phosphatidylinositol (PI) phosphodiesterase"/>
    <property type="match status" value="1"/>
</dbReference>
<dbReference type="GO" id="GO:0008081">
    <property type="term" value="F:phosphoric diester hydrolase activity"/>
    <property type="evidence" value="ECO:0007669"/>
    <property type="project" value="InterPro"/>
</dbReference>
<evidence type="ECO:0000259" key="1">
    <source>
        <dbReference type="PROSITE" id="PS51704"/>
    </source>
</evidence>
<dbReference type="GO" id="GO:0006629">
    <property type="term" value="P:lipid metabolic process"/>
    <property type="evidence" value="ECO:0007669"/>
    <property type="project" value="InterPro"/>
</dbReference>
<reference evidence="2 3" key="1">
    <citation type="journal article" date="2020" name="Nature">
        <title>Isolation of an archaeon at the prokaryote-eukaryote interface.</title>
        <authorList>
            <person name="Imachi H."/>
            <person name="Nobu M.K."/>
            <person name="Nakahara N."/>
            <person name="Morono Y."/>
            <person name="Ogawara M."/>
            <person name="Takaki Y."/>
            <person name="Takano Y."/>
            <person name="Uematsu K."/>
            <person name="Ikuta T."/>
            <person name="Ito M."/>
            <person name="Matsui Y."/>
            <person name="Miyazaki M."/>
            <person name="Murata K."/>
            <person name="Saito Y."/>
            <person name="Sakai S."/>
            <person name="Song C."/>
            <person name="Tasumi E."/>
            <person name="Yamanaka Y."/>
            <person name="Yamaguchi T."/>
            <person name="Kamagata Y."/>
            <person name="Tamaki H."/>
            <person name="Takai K."/>
        </authorList>
    </citation>
    <scope>NUCLEOTIDE SEQUENCE [LARGE SCALE GENOMIC DNA]</scope>
    <source>
        <strain evidence="2 3">MK-D1</strain>
    </source>
</reference>
<keyword evidence="3" id="KW-1185">Reference proteome</keyword>
<feature type="domain" description="GP-PDE" evidence="1">
    <location>
        <begin position="14"/>
        <end position="249"/>
    </location>
</feature>
<organism evidence="2 3">
    <name type="scientific">Promethearchaeum syntrophicum</name>
    <dbReference type="NCBI Taxonomy" id="2594042"/>
    <lineage>
        <taxon>Archaea</taxon>
        <taxon>Promethearchaeati</taxon>
        <taxon>Promethearchaeota</taxon>
        <taxon>Promethearchaeia</taxon>
        <taxon>Promethearchaeales</taxon>
        <taxon>Promethearchaeaceae</taxon>
        <taxon>Promethearchaeum</taxon>
    </lineage>
</organism>
<dbReference type="RefSeq" id="WP_147662814.1">
    <property type="nucleotide sequence ID" value="NZ_CP042905.2"/>
</dbReference>
<accession>A0A5B9D9N6</accession>
<gene>
    <name evidence="2" type="ORF">DSAG12_01746</name>
</gene>
<dbReference type="Pfam" id="PF03009">
    <property type="entry name" value="GDPD"/>
    <property type="match status" value="1"/>
</dbReference>
<dbReference type="EMBL" id="CP042905">
    <property type="protein sequence ID" value="QEE15919.1"/>
    <property type="molecule type" value="Genomic_DNA"/>
</dbReference>
<sequence length="255" mass="28432">MVNKKLKKKENFPIAIIAHRGFNKKYPENTMLAFRKAIEAKADYIELDVHFSADKEFVVIHNYTTGNVANQDLVVKGTHLNILKSLDIGEGEKIPTLQEVIDLCKGKIGINIEIKAEGLAESVVNMVEKNGMIDDIIISSFIHSEVAQAKKLKPEINCATLEPTGGNFFAFFLAFLNKMGFINHALSVKADSINPISIMTSKKLCTKAHVLGLLVNPWTVDKPKDWERLIKNGVDSIITNDPEGLYNFLTSKYSK</sequence>
<dbReference type="PANTHER" id="PTHR46211:SF14">
    <property type="entry name" value="GLYCEROPHOSPHODIESTER PHOSPHODIESTERASE"/>
    <property type="match status" value="1"/>
</dbReference>
<name>A0A5B9D9N6_9ARCH</name>
<dbReference type="OrthoDB" id="19020at2157"/>
<evidence type="ECO:0000313" key="3">
    <source>
        <dbReference type="Proteomes" id="UP000321408"/>
    </source>
</evidence>
<dbReference type="CDD" id="cd08556">
    <property type="entry name" value="GDPD"/>
    <property type="match status" value="1"/>
</dbReference>
<dbReference type="PROSITE" id="PS51704">
    <property type="entry name" value="GP_PDE"/>
    <property type="match status" value="1"/>
</dbReference>
<dbReference type="PANTHER" id="PTHR46211">
    <property type="entry name" value="GLYCEROPHOSPHORYL DIESTER PHOSPHODIESTERASE"/>
    <property type="match status" value="1"/>
</dbReference>
<dbReference type="SUPFAM" id="SSF51695">
    <property type="entry name" value="PLC-like phosphodiesterases"/>
    <property type="match status" value="1"/>
</dbReference>
<dbReference type="InterPro" id="IPR017946">
    <property type="entry name" value="PLC-like_Pdiesterase_TIM-brl"/>
</dbReference>
<reference evidence="2 3" key="2">
    <citation type="journal article" date="2024" name="Int. J. Syst. Evol. Microbiol.">
        <title>Promethearchaeum syntrophicum gen. nov., sp. nov., an anaerobic, obligately syntrophic archaeon, the first isolate of the lineage 'Asgard' archaea, and proposal of the new archaeal phylum Promethearchaeota phyl. nov. and kingdom Promethearchaeati regn. nov.</title>
        <authorList>
            <person name="Imachi H."/>
            <person name="Nobu M.K."/>
            <person name="Kato S."/>
            <person name="Takaki Y."/>
            <person name="Miyazaki M."/>
            <person name="Miyata M."/>
            <person name="Ogawara M."/>
            <person name="Saito Y."/>
            <person name="Sakai S."/>
            <person name="Tahara Y.O."/>
            <person name="Takano Y."/>
            <person name="Tasumi E."/>
            <person name="Uematsu K."/>
            <person name="Yoshimura T."/>
            <person name="Itoh T."/>
            <person name="Ohkuma M."/>
            <person name="Takai K."/>
        </authorList>
    </citation>
    <scope>NUCLEOTIDE SEQUENCE [LARGE SCALE GENOMIC DNA]</scope>
    <source>
        <strain evidence="2 3">MK-D1</strain>
    </source>
</reference>
<evidence type="ECO:0000313" key="2">
    <source>
        <dbReference type="EMBL" id="QEE15919.1"/>
    </source>
</evidence>
<dbReference type="AlphaFoldDB" id="A0A5B9D9N6"/>
<dbReference type="KEGG" id="psyt:DSAG12_01746"/>